<proteinExistence type="predicted"/>
<sequence>MSGKLCLITGASSGIGKATVKVFVNYGAKVCATGRNKESLNELKKLYPICVVDGDLTEKGVPKRIVDEAVKQLGGLTTLVNCAGAVRGGAFGTDACNLENFEYNFNSNTKSVFEMMVHAIPHLKEAKGRNPSIVNVSSVNGLVSFATVPNYCASKAAVDMLTQCAAIDLAPMGIRVNAVNPGVVVTELQKRGGVGEEAYQAFLKRSIEVTHPLAQSLGRLATPEEVGELIAFLASDKAAFISGDSVKIDGARGVTGLR</sequence>
<accession>A0A6B2LEH2</accession>
<dbReference type="Pfam" id="PF13561">
    <property type="entry name" value="adh_short_C2"/>
    <property type="match status" value="1"/>
</dbReference>
<dbReference type="PROSITE" id="PS00061">
    <property type="entry name" value="ADH_SHORT"/>
    <property type="match status" value="1"/>
</dbReference>
<dbReference type="PRINTS" id="PR00081">
    <property type="entry name" value="GDHRDH"/>
</dbReference>
<protein>
    <submittedName>
        <fullName evidence="1">Uncharacterized protein</fullName>
    </submittedName>
</protein>
<dbReference type="PRINTS" id="PR00080">
    <property type="entry name" value="SDRFAMILY"/>
</dbReference>
<dbReference type="Gene3D" id="3.40.50.720">
    <property type="entry name" value="NAD(P)-binding Rossmann-like Domain"/>
    <property type="match status" value="1"/>
</dbReference>
<dbReference type="PANTHER" id="PTHR43975">
    <property type="entry name" value="ZGC:101858"/>
    <property type="match status" value="1"/>
</dbReference>
<dbReference type="InterPro" id="IPR036291">
    <property type="entry name" value="NAD(P)-bd_dom_sf"/>
</dbReference>
<dbReference type="PANTHER" id="PTHR43975:SF2">
    <property type="entry name" value="EG:BACR7A4.14 PROTEIN-RELATED"/>
    <property type="match status" value="1"/>
</dbReference>
<dbReference type="FunFam" id="3.40.50.720:FF:000084">
    <property type="entry name" value="Short-chain dehydrogenase reductase"/>
    <property type="match status" value="1"/>
</dbReference>
<organism evidence="1">
    <name type="scientific">Arcella intermedia</name>
    <dbReference type="NCBI Taxonomy" id="1963864"/>
    <lineage>
        <taxon>Eukaryota</taxon>
        <taxon>Amoebozoa</taxon>
        <taxon>Tubulinea</taxon>
        <taxon>Elardia</taxon>
        <taxon>Arcellinida</taxon>
        <taxon>Sphaerothecina</taxon>
        <taxon>Arcellidae</taxon>
        <taxon>Arcella</taxon>
    </lineage>
</organism>
<name>A0A6B2LEH2_9EUKA</name>
<dbReference type="InterPro" id="IPR020904">
    <property type="entry name" value="Sc_DH/Rdtase_CS"/>
</dbReference>
<dbReference type="SUPFAM" id="SSF51735">
    <property type="entry name" value="NAD(P)-binding Rossmann-fold domains"/>
    <property type="match status" value="1"/>
</dbReference>
<dbReference type="InterPro" id="IPR002347">
    <property type="entry name" value="SDR_fam"/>
</dbReference>
<evidence type="ECO:0000313" key="1">
    <source>
        <dbReference type="EMBL" id="NDV35453.1"/>
    </source>
</evidence>
<dbReference type="EMBL" id="GIBP01006484">
    <property type="protein sequence ID" value="NDV35453.1"/>
    <property type="molecule type" value="Transcribed_RNA"/>
</dbReference>
<dbReference type="AlphaFoldDB" id="A0A6B2LEH2"/>
<reference evidence="1" key="1">
    <citation type="journal article" date="2020" name="J. Eukaryot. Microbiol.">
        <title>De novo Sequencing, Assembly and Annotation of the Transcriptome for the Free-Living Testate Amoeba Arcella intermedia.</title>
        <authorList>
            <person name="Ribeiro G.M."/>
            <person name="Porfirio-Sousa A.L."/>
            <person name="Maurer-Alcala X.X."/>
            <person name="Katz L.A."/>
            <person name="Lahr D.J.G."/>
        </authorList>
    </citation>
    <scope>NUCLEOTIDE SEQUENCE</scope>
</reference>